<keyword evidence="4" id="KW-1185">Reference proteome</keyword>
<dbReference type="Pfam" id="PF19026">
    <property type="entry name" value="UBA_HYPK"/>
    <property type="match status" value="1"/>
</dbReference>
<dbReference type="EMBL" id="ML119679">
    <property type="protein sequence ID" value="RPA81508.1"/>
    <property type="molecule type" value="Genomic_DNA"/>
</dbReference>
<dbReference type="Proteomes" id="UP000275078">
    <property type="component" value="Unassembled WGS sequence"/>
</dbReference>
<dbReference type="OrthoDB" id="1875589at2759"/>
<evidence type="ECO:0000256" key="1">
    <source>
        <dbReference type="SAM" id="MobiDB-lite"/>
    </source>
</evidence>
<evidence type="ECO:0000313" key="4">
    <source>
        <dbReference type="Proteomes" id="UP000275078"/>
    </source>
</evidence>
<protein>
    <recommendedName>
        <fullName evidence="2">Nascent polypeptide-associated complex subunit alpha-like UBA domain-containing protein</fullName>
    </recommendedName>
</protein>
<dbReference type="InterPro" id="IPR044034">
    <property type="entry name" value="NAC-like_UBA"/>
</dbReference>
<feature type="compositionally biased region" description="Basic residues" evidence="1">
    <location>
        <begin position="18"/>
        <end position="49"/>
    </location>
</feature>
<feature type="region of interest" description="Disordered" evidence="1">
    <location>
        <begin position="1"/>
        <end position="52"/>
    </location>
</feature>
<gene>
    <name evidence="3" type="ORF">BJ508DRAFT_376414</name>
</gene>
<accession>A0A3N4I9Z7</accession>
<proteinExistence type="predicted"/>
<reference evidence="3 4" key="1">
    <citation type="journal article" date="2018" name="Nat. Ecol. Evol.">
        <title>Pezizomycetes genomes reveal the molecular basis of ectomycorrhizal truffle lifestyle.</title>
        <authorList>
            <person name="Murat C."/>
            <person name="Payen T."/>
            <person name="Noel B."/>
            <person name="Kuo A."/>
            <person name="Morin E."/>
            <person name="Chen J."/>
            <person name="Kohler A."/>
            <person name="Krizsan K."/>
            <person name="Balestrini R."/>
            <person name="Da Silva C."/>
            <person name="Montanini B."/>
            <person name="Hainaut M."/>
            <person name="Levati E."/>
            <person name="Barry K.W."/>
            <person name="Belfiori B."/>
            <person name="Cichocki N."/>
            <person name="Clum A."/>
            <person name="Dockter R.B."/>
            <person name="Fauchery L."/>
            <person name="Guy J."/>
            <person name="Iotti M."/>
            <person name="Le Tacon F."/>
            <person name="Lindquist E.A."/>
            <person name="Lipzen A."/>
            <person name="Malagnac F."/>
            <person name="Mello A."/>
            <person name="Molinier V."/>
            <person name="Miyauchi S."/>
            <person name="Poulain J."/>
            <person name="Riccioni C."/>
            <person name="Rubini A."/>
            <person name="Sitrit Y."/>
            <person name="Splivallo R."/>
            <person name="Traeger S."/>
            <person name="Wang M."/>
            <person name="Zifcakova L."/>
            <person name="Wipf D."/>
            <person name="Zambonelli A."/>
            <person name="Paolocci F."/>
            <person name="Nowrousian M."/>
            <person name="Ottonello S."/>
            <person name="Baldrian P."/>
            <person name="Spatafora J.W."/>
            <person name="Henrissat B."/>
            <person name="Nagy L.G."/>
            <person name="Aury J.M."/>
            <person name="Wincker P."/>
            <person name="Grigoriev I.V."/>
            <person name="Bonfante P."/>
            <person name="Martin F.M."/>
        </authorList>
    </citation>
    <scope>NUCLEOTIDE SEQUENCE [LARGE SCALE GENOMIC DNA]</scope>
    <source>
        <strain evidence="3 4">RN42</strain>
    </source>
</reference>
<dbReference type="AlphaFoldDB" id="A0A3N4I9Z7"/>
<dbReference type="InterPro" id="IPR016641">
    <property type="entry name" value="EGD2/NACA0like"/>
</dbReference>
<name>A0A3N4I9Z7_ASCIM</name>
<evidence type="ECO:0000313" key="3">
    <source>
        <dbReference type="EMBL" id="RPA81508.1"/>
    </source>
</evidence>
<dbReference type="STRING" id="1160509.A0A3N4I9Z7"/>
<dbReference type="PANTHER" id="PTHR21713">
    <property type="entry name" value="NASCENT POLYPEPTIDE ASSOCIATED COMPLEX ALPHA SUBUNIT-RELATED"/>
    <property type="match status" value="1"/>
</dbReference>
<evidence type="ECO:0000259" key="2">
    <source>
        <dbReference type="Pfam" id="PF19026"/>
    </source>
</evidence>
<organism evidence="3 4">
    <name type="scientific">Ascobolus immersus RN42</name>
    <dbReference type="NCBI Taxonomy" id="1160509"/>
    <lineage>
        <taxon>Eukaryota</taxon>
        <taxon>Fungi</taxon>
        <taxon>Dikarya</taxon>
        <taxon>Ascomycota</taxon>
        <taxon>Pezizomycotina</taxon>
        <taxon>Pezizomycetes</taxon>
        <taxon>Pezizales</taxon>
        <taxon>Ascobolaceae</taxon>
        <taxon>Ascobolus</taxon>
    </lineage>
</organism>
<dbReference type="GO" id="GO:0005854">
    <property type="term" value="C:nascent polypeptide-associated complex"/>
    <property type="evidence" value="ECO:0007669"/>
    <property type="project" value="InterPro"/>
</dbReference>
<dbReference type="CDD" id="cd14358">
    <property type="entry name" value="UBA_NAC_euk"/>
    <property type="match status" value="1"/>
</dbReference>
<feature type="domain" description="Nascent polypeptide-associated complex subunit alpha-like UBA" evidence="2">
    <location>
        <begin position="66"/>
        <end position="102"/>
    </location>
</feature>
<sequence>MEHKAVRTTPKTVIGNRSSKKLARRSRLKGNKQLRIHRKNQRRDRRRKAAAVGKDLKAALRAEEGLDPRDIELVMSQADCSRKRAVHALLEHDQDIVNAIMGLYN</sequence>
<dbReference type="Gene3D" id="1.10.8.10">
    <property type="entry name" value="DNA helicase RuvA subunit, C-terminal domain"/>
    <property type="match status" value="1"/>
</dbReference>